<feature type="domain" description="Initiator Rep protein WH1" evidence="3">
    <location>
        <begin position="6"/>
        <end position="149"/>
    </location>
</feature>
<evidence type="ECO:0000256" key="2">
    <source>
        <dbReference type="SAM" id="MobiDB-lite"/>
    </source>
</evidence>
<dbReference type="Pfam" id="PF21205">
    <property type="entry name" value="Rep3_C"/>
    <property type="match status" value="1"/>
</dbReference>
<feature type="compositionally biased region" description="Polar residues" evidence="2">
    <location>
        <begin position="231"/>
        <end position="241"/>
    </location>
</feature>
<evidence type="ECO:0000256" key="1">
    <source>
        <dbReference type="ARBA" id="ARBA00038283"/>
    </source>
</evidence>
<accession>A0A9X4LBN4</accession>
<dbReference type="Proteomes" id="UP001152422">
    <property type="component" value="Unassembled WGS sequence"/>
</dbReference>
<dbReference type="Pfam" id="PF01051">
    <property type="entry name" value="Rep3_N"/>
    <property type="match status" value="1"/>
</dbReference>
<proteinExistence type="inferred from homology"/>
<dbReference type="GO" id="GO:0006270">
    <property type="term" value="P:DNA replication initiation"/>
    <property type="evidence" value="ECO:0007669"/>
    <property type="project" value="InterPro"/>
</dbReference>
<name>A0A9X4LBN4_9STAP</name>
<feature type="region of interest" description="Disordered" evidence="2">
    <location>
        <begin position="227"/>
        <end position="282"/>
    </location>
</feature>
<comment type="similarity">
    <text evidence="1">Belongs to the initiator RepB protein family.</text>
</comment>
<dbReference type="RefSeq" id="WP_107518089.1">
    <property type="nucleotide sequence ID" value="NZ_JAMBPY010000008.1"/>
</dbReference>
<dbReference type="GO" id="GO:0003887">
    <property type="term" value="F:DNA-directed DNA polymerase activity"/>
    <property type="evidence" value="ECO:0007669"/>
    <property type="project" value="InterPro"/>
</dbReference>
<gene>
    <name evidence="4" type="ORF">M4L89_12165</name>
</gene>
<keyword evidence="5" id="KW-1185">Reference proteome</keyword>
<dbReference type="InterPro" id="IPR036388">
    <property type="entry name" value="WH-like_DNA-bd_sf"/>
</dbReference>
<evidence type="ECO:0000313" key="4">
    <source>
        <dbReference type="EMBL" id="MDG0846982.1"/>
    </source>
</evidence>
<evidence type="ECO:0000259" key="3">
    <source>
        <dbReference type="Pfam" id="PF01051"/>
    </source>
</evidence>
<dbReference type="SUPFAM" id="SSF46785">
    <property type="entry name" value="Winged helix' DNA-binding domain"/>
    <property type="match status" value="2"/>
</dbReference>
<dbReference type="EMBL" id="JAMBQA010000008">
    <property type="protein sequence ID" value="MDG0846982.1"/>
    <property type="molecule type" value="Genomic_DNA"/>
</dbReference>
<evidence type="ECO:0000313" key="5">
    <source>
        <dbReference type="Proteomes" id="UP001152422"/>
    </source>
</evidence>
<dbReference type="InterPro" id="IPR000525">
    <property type="entry name" value="Initiator_Rep_WH1"/>
</dbReference>
<reference evidence="4" key="1">
    <citation type="submission" date="2022-05" db="EMBL/GenBank/DDBJ databases">
        <title>Comparative genomics of Staphylococcus equorum isolates.</title>
        <authorList>
            <person name="Luelf R.H."/>
        </authorList>
    </citation>
    <scope>NUCLEOTIDE SEQUENCE</scope>
    <source>
        <strain evidence="4">TMW 2.2497</strain>
    </source>
</reference>
<feature type="compositionally biased region" description="Basic and acidic residues" evidence="2">
    <location>
        <begin position="253"/>
        <end position="265"/>
    </location>
</feature>
<protein>
    <submittedName>
        <fullName evidence="4">RepB family plasmid replication initiator protein</fullName>
    </submittedName>
</protein>
<dbReference type="Gene3D" id="1.10.10.10">
    <property type="entry name" value="Winged helix-like DNA-binding domain superfamily/Winged helix DNA-binding domain"/>
    <property type="match status" value="2"/>
</dbReference>
<dbReference type="AlphaFoldDB" id="A0A9X4LBN4"/>
<dbReference type="InterPro" id="IPR036390">
    <property type="entry name" value="WH_DNA-bd_sf"/>
</dbReference>
<organism evidence="4 5">
    <name type="scientific">Staphylococcus equorum</name>
    <dbReference type="NCBI Taxonomy" id="246432"/>
    <lineage>
        <taxon>Bacteria</taxon>
        <taxon>Bacillati</taxon>
        <taxon>Bacillota</taxon>
        <taxon>Bacilli</taxon>
        <taxon>Bacillales</taxon>
        <taxon>Staphylococcaceae</taxon>
        <taxon>Staphylococcus</taxon>
    </lineage>
</organism>
<comment type="caution">
    <text evidence="4">The sequence shown here is derived from an EMBL/GenBank/DDBJ whole genome shotgun (WGS) entry which is preliminary data.</text>
</comment>
<sequence>MAGETVIYKNDLNLVPLRRFTSTEIDLFFVMCNKLKEQNTRKLRIDFKELKHLSNYYHRSLDRFTQDLEQVYDKMLMLTYSQRTGKNFEKFVLFTSYKVNVDDQILEIAINPDLKHILNSITGDFTKFELEELSKLKSSYAKNMFRLLKQYKHTGFLKLDIEDFRERLDIPESYKMNDINKRVLKPIIKELDVLFANLSINKIQAKSSRKIEWIEFTFDPENRITTKKVNSKPTKPSSAKNKGSKEMTPQWLAEKEGKEDKRDKTQSSSDEDTRAFILSQSKDKQQELMEQYDYLFR</sequence>